<gene>
    <name evidence="1" type="ORF">SYYSPA8_12520</name>
</gene>
<evidence type="ECO:0008006" key="3">
    <source>
        <dbReference type="Google" id="ProtNLM"/>
    </source>
</evidence>
<dbReference type="Gene3D" id="2.60.20.10">
    <property type="entry name" value="Crystallins"/>
    <property type="match status" value="1"/>
</dbReference>
<proteinExistence type="predicted"/>
<dbReference type="RefSeq" id="WP_323447192.1">
    <property type="nucleotide sequence ID" value="NZ_BSBI01000004.1"/>
</dbReference>
<protein>
    <recommendedName>
        <fullName evidence="3">Reverse transcriptase domain-containing protein</fullName>
    </recommendedName>
</protein>
<reference evidence="1 2" key="1">
    <citation type="submission" date="2022-10" db="EMBL/GenBank/DDBJ databases">
        <title>Draft genome sequence of Streptomyces sp. YSPA8.</title>
        <authorList>
            <person name="Moriuchi R."/>
            <person name="Dohra H."/>
            <person name="Yamamura H."/>
            <person name="Kodani S."/>
        </authorList>
    </citation>
    <scope>NUCLEOTIDE SEQUENCE [LARGE SCALE GENOMIC DNA]</scope>
    <source>
        <strain evidence="1 2">YSPA8</strain>
    </source>
</reference>
<evidence type="ECO:0000313" key="1">
    <source>
        <dbReference type="EMBL" id="GLF95123.1"/>
    </source>
</evidence>
<comment type="caution">
    <text evidence="1">The sequence shown here is derived from an EMBL/GenBank/DDBJ whole genome shotgun (WGS) entry which is preliminary data.</text>
</comment>
<keyword evidence="2" id="KW-1185">Reference proteome</keyword>
<dbReference type="EMBL" id="BSBI01000004">
    <property type="protein sequence ID" value="GLF95123.1"/>
    <property type="molecule type" value="Genomic_DNA"/>
</dbReference>
<name>A0ABQ5NY90_9ACTN</name>
<accession>A0ABQ5NY90</accession>
<organism evidence="1 2">
    <name type="scientific">Streptomyces yaizuensis</name>
    <dbReference type="NCBI Taxonomy" id="2989713"/>
    <lineage>
        <taxon>Bacteria</taxon>
        <taxon>Bacillati</taxon>
        <taxon>Actinomycetota</taxon>
        <taxon>Actinomycetes</taxon>
        <taxon>Kitasatosporales</taxon>
        <taxon>Streptomycetaceae</taxon>
        <taxon>Streptomyces</taxon>
    </lineage>
</organism>
<sequence>MKYDASFEWLDSFSFNDMTSSVTVHNNCILELNEAISFGGPRHTFADAANWVGDGANDKASVTPDAETGCGSPRGTRVAAAAVSAPWTGLHPVLRTPDCKPGRRMAREFPSIWFERYADDRVLHRVTERQARQVLAALMNRMAEAGLHLLAPHRRISTPWAAGA</sequence>
<dbReference type="Proteomes" id="UP001291653">
    <property type="component" value="Unassembled WGS sequence"/>
</dbReference>
<evidence type="ECO:0000313" key="2">
    <source>
        <dbReference type="Proteomes" id="UP001291653"/>
    </source>
</evidence>